<sequence length="469" mass="48360">MIELTAAEVAAATAGSSHGAGDDVVVRGPVVVDSRQVSPGALFVALPGEHVDGHDFAAAAVEAGAALVLAARPVENVPCVVVDDVQTALGELARVVLARLRERHEVRVVAVTGSVGKTTTKDLLGQLLEPSFGADAVVVPTGSFNNEIGLPLTVLRATADTRLLVLEMGADRPGNIADLTRIAPPDVGIVLAVGTAHLGVFGDVETIARTKGEMVAGVRPGGVVALNADDTRVAAMADRAEPGTEVVTFGTISSADVRAQDVTVEGGRARFTLRTVAGAADVALRLVGAHHVTNALAAATAALRLGVDLPVVAERLSSATPRSPHRMAVTERADGVTVVDDSYNANPDSMRAALRTLAVMAGRSRRSVAVLGEMLELGEVARTEHDAIGRLAVRLNVKLLVVVGEGAYHIHEGAQQEGSWGEESVFVPDLDAARVLLAETLTDGDVVLVKASHGSGLWRLADELVEAAG</sequence>
<dbReference type="InterPro" id="IPR005863">
    <property type="entry name" value="UDP-N-AcMur_synth"/>
</dbReference>
<gene>
    <name evidence="10" type="primary">murF</name>
    <name evidence="15" type="ORF">HLI28_11685</name>
</gene>
<dbReference type="InterPro" id="IPR051046">
    <property type="entry name" value="MurCDEF_CellWall_CoF430Synth"/>
</dbReference>
<comment type="function">
    <text evidence="10 11">Involved in cell wall formation. Catalyzes the final step in the synthesis of UDP-N-acetylmuramoyl-pentapeptide, the precursor of murein.</text>
</comment>
<reference evidence="15 16" key="1">
    <citation type="submission" date="2020-05" db="EMBL/GenBank/DDBJ databases">
        <title>Genome sequence of Isoptericola sp. JC619 isolated from Chilika lagoon, India.</title>
        <authorList>
            <person name="Kumar D."/>
            <person name="Appam K."/>
            <person name="Gandham S."/>
            <person name="Uppada J."/>
            <person name="Sasikala C."/>
            <person name="Venkata Ramana C."/>
        </authorList>
    </citation>
    <scope>NUCLEOTIDE SEQUENCE [LARGE SCALE GENOMIC DNA]</scope>
    <source>
        <strain evidence="15 16">JC619</strain>
    </source>
</reference>
<evidence type="ECO:0000259" key="12">
    <source>
        <dbReference type="Pfam" id="PF01225"/>
    </source>
</evidence>
<dbReference type="GO" id="GO:0071555">
    <property type="term" value="P:cell wall organization"/>
    <property type="evidence" value="ECO:0007669"/>
    <property type="project" value="UniProtKB-KW"/>
</dbReference>
<keyword evidence="9 10" id="KW-0961">Cell wall biogenesis/degradation</keyword>
<comment type="pathway">
    <text evidence="10 11">Cell wall biogenesis; peptidoglycan biosynthesis.</text>
</comment>
<keyword evidence="1 10" id="KW-0963">Cytoplasm</keyword>
<dbReference type="GO" id="GO:0051301">
    <property type="term" value="P:cell division"/>
    <property type="evidence" value="ECO:0007669"/>
    <property type="project" value="UniProtKB-KW"/>
</dbReference>
<dbReference type="NCBIfam" id="TIGR01143">
    <property type="entry name" value="murF"/>
    <property type="match status" value="1"/>
</dbReference>
<dbReference type="InterPro" id="IPR004101">
    <property type="entry name" value="Mur_ligase_C"/>
</dbReference>
<dbReference type="EMBL" id="JABFAJ010000021">
    <property type="protein sequence ID" value="NNU28199.1"/>
    <property type="molecule type" value="Genomic_DNA"/>
</dbReference>
<evidence type="ECO:0000256" key="10">
    <source>
        <dbReference type="HAMAP-Rule" id="MF_02019"/>
    </source>
</evidence>
<evidence type="ECO:0000256" key="2">
    <source>
        <dbReference type="ARBA" id="ARBA00022598"/>
    </source>
</evidence>
<dbReference type="GO" id="GO:0005524">
    <property type="term" value="F:ATP binding"/>
    <property type="evidence" value="ECO:0007669"/>
    <property type="project" value="UniProtKB-UniRule"/>
</dbReference>
<evidence type="ECO:0000256" key="5">
    <source>
        <dbReference type="ARBA" id="ARBA00022840"/>
    </source>
</evidence>
<feature type="binding site" evidence="10">
    <location>
        <begin position="113"/>
        <end position="119"/>
    </location>
    <ligand>
        <name>ATP</name>
        <dbReference type="ChEBI" id="CHEBI:30616"/>
    </ligand>
</feature>
<evidence type="ECO:0000259" key="14">
    <source>
        <dbReference type="Pfam" id="PF08245"/>
    </source>
</evidence>
<keyword evidence="6 10" id="KW-0133">Cell shape</keyword>
<dbReference type="EC" id="6.3.2.10" evidence="10 11"/>
<dbReference type="Gene3D" id="3.90.190.20">
    <property type="entry name" value="Mur ligase, C-terminal domain"/>
    <property type="match status" value="1"/>
</dbReference>
<feature type="domain" description="Mur ligase N-terminal catalytic" evidence="12">
    <location>
        <begin position="31"/>
        <end position="93"/>
    </location>
</feature>
<dbReference type="PANTHER" id="PTHR43024">
    <property type="entry name" value="UDP-N-ACETYLMURAMOYL-TRIPEPTIDE--D-ALANYL-D-ALANINE LIGASE"/>
    <property type="match status" value="1"/>
</dbReference>
<keyword evidence="16" id="KW-1185">Reference proteome</keyword>
<dbReference type="InterPro" id="IPR036565">
    <property type="entry name" value="Mur-like_cat_sf"/>
</dbReference>
<keyword evidence="4 10" id="KW-0547">Nucleotide-binding</keyword>
<comment type="caution">
    <text evidence="15">The sequence shown here is derived from an EMBL/GenBank/DDBJ whole genome shotgun (WGS) entry which is preliminary data.</text>
</comment>
<evidence type="ECO:0000313" key="16">
    <source>
        <dbReference type="Proteomes" id="UP000557204"/>
    </source>
</evidence>
<feature type="domain" description="Mur ligase C-terminal" evidence="13">
    <location>
        <begin position="325"/>
        <end position="452"/>
    </location>
</feature>
<evidence type="ECO:0000313" key="15">
    <source>
        <dbReference type="EMBL" id="NNU28199.1"/>
    </source>
</evidence>
<proteinExistence type="inferred from homology"/>
<evidence type="ECO:0000259" key="13">
    <source>
        <dbReference type="Pfam" id="PF02875"/>
    </source>
</evidence>
<dbReference type="Gene3D" id="3.40.1190.10">
    <property type="entry name" value="Mur-like, catalytic domain"/>
    <property type="match status" value="1"/>
</dbReference>
<keyword evidence="8 10" id="KW-0131">Cell cycle</keyword>
<accession>A0A849K835</accession>
<evidence type="ECO:0000256" key="6">
    <source>
        <dbReference type="ARBA" id="ARBA00022960"/>
    </source>
</evidence>
<evidence type="ECO:0000256" key="1">
    <source>
        <dbReference type="ARBA" id="ARBA00022490"/>
    </source>
</evidence>
<dbReference type="SUPFAM" id="SSF53623">
    <property type="entry name" value="MurD-like peptide ligases, catalytic domain"/>
    <property type="match status" value="1"/>
</dbReference>
<evidence type="ECO:0000256" key="8">
    <source>
        <dbReference type="ARBA" id="ARBA00023306"/>
    </source>
</evidence>
<dbReference type="SUPFAM" id="SSF53244">
    <property type="entry name" value="MurD-like peptide ligases, peptide-binding domain"/>
    <property type="match status" value="1"/>
</dbReference>
<evidence type="ECO:0000256" key="7">
    <source>
        <dbReference type="ARBA" id="ARBA00022984"/>
    </source>
</evidence>
<protein>
    <recommendedName>
        <fullName evidence="10 11">UDP-N-acetylmuramoyl-tripeptide--D-alanyl-D-alanine ligase</fullName>
        <ecNumber evidence="10 11">6.3.2.10</ecNumber>
    </recommendedName>
    <alternativeName>
        <fullName evidence="10">D-alanyl-D-alanine-adding enzyme</fullName>
    </alternativeName>
</protein>
<dbReference type="Pfam" id="PF02875">
    <property type="entry name" value="Mur_ligase_C"/>
    <property type="match status" value="1"/>
</dbReference>
<keyword evidence="2 10" id="KW-0436">Ligase</keyword>
<dbReference type="HAMAP" id="MF_02019">
    <property type="entry name" value="MurF"/>
    <property type="match status" value="1"/>
</dbReference>
<organism evidence="15 16">
    <name type="scientific">Isoptericola sediminis</name>
    <dbReference type="NCBI Taxonomy" id="2733572"/>
    <lineage>
        <taxon>Bacteria</taxon>
        <taxon>Bacillati</taxon>
        <taxon>Actinomycetota</taxon>
        <taxon>Actinomycetes</taxon>
        <taxon>Micrococcales</taxon>
        <taxon>Promicromonosporaceae</taxon>
        <taxon>Isoptericola</taxon>
    </lineage>
</organism>
<dbReference type="PANTHER" id="PTHR43024:SF1">
    <property type="entry name" value="UDP-N-ACETYLMURAMOYL-TRIPEPTIDE--D-ALANYL-D-ALANINE LIGASE"/>
    <property type="match status" value="1"/>
</dbReference>
<evidence type="ECO:0000256" key="4">
    <source>
        <dbReference type="ARBA" id="ARBA00022741"/>
    </source>
</evidence>
<dbReference type="InterPro" id="IPR036615">
    <property type="entry name" value="Mur_ligase_C_dom_sf"/>
</dbReference>
<name>A0A849K835_9MICO</name>
<dbReference type="GO" id="GO:0005737">
    <property type="term" value="C:cytoplasm"/>
    <property type="evidence" value="ECO:0007669"/>
    <property type="project" value="UniProtKB-SubCell"/>
</dbReference>
<dbReference type="InterPro" id="IPR013221">
    <property type="entry name" value="Mur_ligase_cen"/>
</dbReference>
<dbReference type="GO" id="GO:0047480">
    <property type="term" value="F:UDP-N-acetylmuramoyl-tripeptide-D-alanyl-D-alanine ligase activity"/>
    <property type="evidence" value="ECO:0007669"/>
    <property type="project" value="UniProtKB-UniRule"/>
</dbReference>
<comment type="similarity">
    <text evidence="10">Belongs to the MurCDEF family. MurF subfamily.</text>
</comment>
<dbReference type="GO" id="GO:0009252">
    <property type="term" value="P:peptidoglycan biosynthetic process"/>
    <property type="evidence" value="ECO:0007669"/>
    <property type="project" value="UniProtKB-UniRule"/>
</dbReference>
<keyword evidence="7 10" id="KW-0573">Peptidoglycan synthesis</keyword>
<dbReference type="RefSeq" id="WP_171247741.1">
    <property type="nucleotide sequence ID" value="NZ_JABFAJ010000021.1"/>
</dbReference>
<dbReference type="UniPathway" id="UPA00219"/>
<dbReference type="Gene3D" id="3.40.1390.10">
    <property type="entry name" value="MurE/MurF, N-terminal domain"/>
    <property type="match status" value="1"/>
</dbReference>
<comment type="catalytic activity">
    <reaction evidence="10 11">
        <text>D-alanyl-D-alanine + UDP-N-acetyl-alpha-D-muramoyl-L-alanyl-gamma-D-glutamyl-meso-2,6-diaminopimelate + ATP = UDP-N-acetyl-alpha-D-muramoyl-L-alanyl-gamma-D-glutamyl-meso-2,6-diaminopimeloyl-D-alanyl-D-alanine + ADP + phosphate + H(+)</text>
        <dbReference type="Rhea" id="RHEA:28374"/>
        <dbReference type="ChEBI" id="CHEBI:15378"/>
        <dbReference type="ChEBI" id="CHEBI:30616"/>
        <dbReference type="ChEBI" id="CHEBI:43474"/>
        <dbReference type="ChEBI" id="CHEBI:57822"/>
        <dbReference type="ChEBI" id="CHEBI:61386"/>
        <dbReference type="ChEBI" id="CHEBI:83905"/>
        <dbReference type="ChEBI" id="CHEBI:456216"/>
        <dbReference type="EC" id="6.3.2.10"/>
    </reaction>
</comment>
<comment type="subcellular location">
    <subcellularLocation>
        <location evidence="10 11">Cytoplasm</location>
    </subcellularLocation>
</comment>
<dbReference type="InterPro" id="IPR035911">
    <property type="entry name" value="MurE/MurF_N"/>
</dbReference>
<dbReference type="Pfam" id="PF01225">
    <property type="entry name" value="Mur_ligase"/>
    <property type="match status" value="1"/>
</dbReference>
<dbReference type="Proteomes" id="UP000557204">
    <property type="component" value="Unassembled WGS sequence"/>
</dbReference>
<evidence type="ECO:0000256" key="3">
    <source>
        <dbReference type="ARBA" id="ARBA00022618"/>
    </source>
</evidence>
<keyword evidence="3 10" id="KW-0132">Cell division</keyword>
<dbReference type="GO" id="GO:0008360">
    <property type="term" value="P:regulation of cell shape"/>
    <property type="evidence" value="ECO:0007669"/>
    <property type="project" value="UniProtKB-KW"/>
</dbReference>
<dbReference type="AlphaFoldDB" id="A0A849K835"/>
<evidence type="ECO:0000256" key="9">
    <source>
        <dbReference type="ARBA" id="ARBA00023316"/>
    </source>
</evidence>
<evidence type="ECO:0000256" key="11">
    <source>
        <dbReference type="RuleBase" id="RU004136"/>
    </source>
</evidence>
<keyword evidence="5 10" id="KW-0067">ATP-binding</keyword>
<dbReference type="InterPro" id="IPR000713">
    <property type="entry name" value="Mur_ligase_N"/>
</dbReference>
<dbReference type="SUPFAM" id="SSF63418">
    <property type="entry name" value="MurE/MurF N-terminal domain"/>
    <property type="match status" value="1"/>
</dbReference>
<feature type="domain" description="Mur ligase central" evidence="14">
    <location>
        <begin position="111"/>
        <end position="302"/>
    </location>
</feature>
<dbReference type="Pfam" id="PF08245">
    <property type="entry name" value="Mur_ligase_M"/>
    <property type="match status" value="1"/>
</dbReference>